<dbReference type="Proteomes" id="UP000250028">
    <property type="component" value="Unassembled WGS sequence"/>
</dbReference>
<feature type="transmembrane region" description="Helical" evidence="6">
    <location>
        <begin position="430"/>
        <end position="456"/>
    </location>
</feature>
<feature type="domain" description="ABC3 transporter permease C-terminal" evidence="7">
    <location>
        <begin position="716"/>
        <end position="832"/>
    </location>
</feature>
<name>A0A2Y8ZXJ4_9MICO</name>
<protein>
    <submittedName>
        <fullName evidence="8">FtsX-like permease family protein</fullName>
    </submittedName>
</protein>
<dbReference type="InterPro" id="IPR038766">
    <property type="entry name" value="Membrane_comp_ABC_pdt"/>
</dbReference>
<evidence type="ECO:0000256" key="3">
    <source>
        <dbReference type="ARBA" id="ARBA00022692"/>
    </source>
</evidence>
<feature type="transmembrane region" description="Helical" evidence="6">
    <location>
        <begin position="476"/>
        <end position="498"/>
    </location>
</feature>
<dbReference type="InterPro" id="IPR003838">
    <property type="entry name" value="ABC3_permease_C"/>
</dbReference>
<proteinExistence type="predicted"/>
<accession>A0A2Y8ZXJ4</accession>
<evidence type="ECO:0000256" key="4">
    <source>
        <dbReference type="ARBA" id="ARBA00022989"/>
    </source>
</evidence>
<dbReference type="AlphaFoldDB" id="A0A2Y8ZXJ4"/>
<keyword evidence="2" id="KW-1003">Cell membrane</keyword>
<comment type="subcellular location">
    <subcellularLocation>
        <location evidence="1">Cell membrane</location>
        <topology evidence="1">Multi-pass membrane protein</topology>
    </subcellularLocation>
</comment>
<sequence length="841" mass="87329">MTVVVALIVATVALIPLVERSFSSALVDYRVQQLPPVSAQVEVDAPQRYGQDYQHMASYVDPRLRAVTQAPVETTQVTGMWADQNVLVLVQSTVGQCQQITITTGRCPEAANEILVSDAALAAQKVSGLTIGARLTVGQINGSALPAQLPKKALTVVGSFTAAPTSYWGGVNPARYAPPNPAHSAPNQVWLTGPATFEAAQGWFSPNLSVRFPLKNDAITANTLATAVAGAAKTSSAMPDGVTVTEPLTQIQQDIATDLDQVKQLVPLLFVQLLILVLILAYQVFSLLTNLRRSDAAVLKMRGHDRRSLLRFAVGEFAGAVLLGLPLGLLVAYLAAAAIGAFILPTGTMPAWNWWALVWGVLAVLVAIALLALIWARMTRTPIIDLMRAAPRRVRGVPVALIVAGALAFAGVILAATGNLTGAPSLLVPTLAAIVLATLLAAGLGVVGAALVRRLFSTGRATGALGLAQTIRRPGVVTVLTTLIIATTLVSFSASLLMRGDENRQARASADVGAAVVVGASSSVTGAVDPSALLEAVDKTDPGHTQLTPVVEISAASDNALATVGVIPSDMQRIAATDGLSSNIPWDALKQPGSPTALSAIVPDAVATRTGVQLTAPSMADRDGQVNVVGTTAYIPGVPLRAVVVDLKTMLAGGSRTDQVLESVWSSSTDPALLQRLTDNLSAAGFDLINVNTIAKQRAEYDATATAWSMHLSLLLGAAAVLVALLSLATMVTATRRQRAVDVRSLAAAGVPRRMVSRATTMEFLLVAVVAAVLGLVAAPVGASIVGDSLPWWSTPPDYPVTRTGFAWPAGVGAVVVLFVVLAVIAVWVSRRALRAAGGAR</sequence>
<dbReference type="GO" id="GO:0005886">
    <property type="term" value="C:plasma membrane"/>
    <property type="evidence" value="ECO:0007669"/>
    <property type="project" value="UniProtKB-SubCell"/>
</dbReference>
<feature type="transmembrane region" description="Helical" evidence="6">
    <location>
        <begin position="265"/>
        <end position="288"/>
    </location>
</feature>
<feature type="transmembrane region" description="Helical" evidence="6">
    <location>
        <begin position="354"/>
        <end position="376"/>
    </location>
</feature>
<feature type="transmembrane region" description="Helical" evidence="6">
    <location>
        <begin position="397"/>
        <end position="418"/>
    </location>
</feature>
<gene>
    <name evidence="8" type="ORF">SAMN04489750_3387</name>
</gene>
<feature type="transmembrane region" description="Helical" evidence="6">
    <location>
        <begin position="806"/>
        <end position="829"/>
    </location>
</feature>
<evidence type="ECO:0000256" key="5">
    <source>
        <dbReference type="ARBA" id="ARBA00023136"/>
    </source>
</evidence>
<feature type="transmembrane region" description="Helical" evidence="6">
    <location>
        <begin position="309"/>
        <end position="342"/>
    </location>
</feature>
<evidence type="ECO:0000259" key="7">
    <source>
        <dbReference type="Pfam" id="PF02687"/>
    </source>
</evidence>
<dbReference type="PANTHER" id="PTHR30287">
    <property type="entry name" value="MEMBRANE COMPONENT OF PREDICTED ABC SUPERFAMILY METABOLITE UPTAKE TRANSPORTER"/>
    <property type="match status" value="1"/>
</dbReference>
<keyword evidence="9" id="KW-1185">Reference proteome</keyword>
<dbReference type="PANTHER" id="PTHR30287:SF2">
    <property type="entry name" value="BLL1001 PROTEIN"/>
    <property type="match status" value="1"/>
</dbReference>
<evidence type="ECO:0000256" key="2">
    <source>
        <dbReference type="ARBA" id="ARBA00022475"/>
    </source>
</evidence>
<keyword evidence="3 6" id="KW-0812">Transmembrane</keyword>
<organism evidence="8 9">
    <name type="scientific">Branchiibius hedensis</name>
    <dbReference type="NCBI Taxonomy" id="672460"/>
    <lineage>
        <taxon>Bacteria</taxon>
        <taxon>Bacillati</taxon>
        <taxon>Actinomycetota</taxon>
        <taxon>Actinomycetes</taxon>
        <taxon>Micrococcales</taxon>
        <taxon>Dermacoccaceae</taxon>
        <taxon>Branchiibius</taxon>
    </lineage>
</organism>
<dbReference type="EMBL" id="UESZ01000001">
    <property type="protein sequence ID" value="SSA36008.1"/>
    <property type="molecule type" value="Genomic_DNA"/>
</dbReference>
<feature type="domain" description="ABC3 transporter permease C-terminal" evidence="7">
    <location>
        <begin position="269"/>
        <end position="378"/>
    </location>
</feature>
<evidence type="ECO:0000313" key="9">
    <source>
        <dbReference type="Proteomes" id="UP000250028"/>
    </source>
</evidence>
<evidence type="ECO:0000256" key="1">
    <source>
        <dbReference type="ARBA" id="ARBA00004651"/>
    </source>
</evidence>
<feature type="transmembrane region" description="Helical" evidence="6">
    <location>
        <begin position="708"/>
        <end position="729"/>
    </location>
</feature>
<evidence type="ECO:0000313" key="8">
    <source>
        <dbReference type="EMBL" id="SSA36008.1"/>
    </source>
</evidence>
<evidence type="ECO:0000256" key="6">
    <source>
        <dbReference type="SAM" id="Phobius"/>
    </source>
</evidence>
<reference evidence="9" key="1">
    <citation type="submission" date="2016-10" db="EMBL/GenBank/DDBJ databases">
        <authorList>
            <person name="Varghese N."/>
            <person name="Submissions S."/>
        </authorList>
    </citation>
    <scope>NUCLEOTIDE SEQUENCE [LARGE SCALE GENOMIC DNA]</scope>
    <source>
        <strain evidence="9">DSM 22951</strain>
    </source>
</reference>
<feature type="transmembrane region" description="Helical" evidence="6">
    <location>
        <begin position="764"/>
        <end position="786"/>
    </location>
</feature>
<keyword evidence="5 6" id="KW-0472">Membrane</keyword>
<keyword evidence="4 6" id="KW-1133">Transmembrane helix</keyword>
<dbReference type="Pfam" id="PF02687">
    <property type="entry name" value="FtsX"/>
    <property type="match status" value="2"/>
</dbReference>